<dbReference type="GO" id="GO:0046872">
    <property type="term" value="F:metal ion binding"/>
    <property type="evidence" value="ECO:0007669"/>
    <property type="project" value="UniProtKB-UniRule"/>
</dbReference>
<dbReference type="PANTHER" id="PTHR34405">
    <property type="entry name" value="CRISPR-ASSOCIATED ENDORIBONUCLEASE CAS2"/>
    <property type="match status" value="1"/>
</dbReference>
<keyword evidence="3 9" id="KW-0540">Nuclease</keyword>
<dbReference type="NCBIfam" id="TIGR01573">
    <property type="entry name" value="cas2"/>
    <property type="match status" value="1"/>
</dbReference>
<dbReference type="GO" id="GO:0043571">
    <property type="term" value="P:maintenance of CRISPR repeat elements"/>
    <property type="evidence" value="ECO:0007669"/>
    <property type="project" value="UniProtKB-UniRule"/>
</dbReference>
<gene>
    <name evidence="9 10" type="primary">cas2</name>
    <name evidence="10" type="ORF">ENU72_02760</name>
</gene>
<dbReference type="GO" id="GO:0004521">
    <property type="term" value="F:RNA endonuclease activity"/>
    <property type="evidence" value="ECO:0007669"/>
    <property type="project" value="InterPro"/>
</dbReference>
<proteinExistence type="inferred from homology"/>
<evidence type="ECO:0000256" key="2">
    <source>
        <dbReference type="ARBA" id="ARBA00009959"/>
    </source>
</evidence>
<keyword evidence="4 9" id="KW-0479">Metal-binding</keyword>
<dbReference type="Gene3D" id="3.30.70.240">
    <property type="match status" value="1"/>
</dbReference>
<dbReference type="GO" id="GO:0051607">
    <property type="term" value="P:defense response to virus"/>
    <property type="evidence" value="ECO:0007669"/>
    <property type="project" value="UniProtKB-UniRule"/>
</dbReference>
<organism evidence="10">
    <name type="scientific">candidate division WOR-3 bacterium</name>
    <dbReference type="NCBI Taxonomy" id="2052148"/>
    <lineage>
        <taxon>Bacteria</taxon>
        <taxon>Bacteria division WOR-3</taxon>
    </lineage>
</organism>
<feature type="binding site" evidence="9">
    <location>
        <position position="8"/>
    </location>
    <ligand>
        <name>Mg(2+)</name>
        <dbReference type="ChEBI" id="CHEBI:18420"/>
        <note>catalytic</note>
    </ligand>
</feature>
<comment type="subunit">
    <text evidence="9">Homodimer, forms a heterotetramer with a Cas1 homodimer.</text>
</comment>
<dbReference type="GO" id="GO:0016787">
    <property type="term" value="F:hydrolase activity"/>
    <property type="evidence" value="ECO:0007669"/>
    <property type="project" value="UniProtKB-KW"/>
</dbReference>
<evidence type="ECO:0000256" key="9">
    <source>
        <dbReference type="HAMAP-Rule" id="MF_01471"/>
    </source>
</evidence>
<dbReference type="InterPro" id="IPR019199">
    <property type="entry name" value="Virulence_VapD/CRISPR_Cas2"/>
</dbReference>
<name>A0A7V4E3F1_UNCW3</name>
<evidence type="ECO:0000256" key="3">
    <source>
        <dbReference type="ARBA" id="ARBA00022722"/>
    </source>
</evidence>
<evidence type="ECO:0000256" key="8">
    <source>
        <dbReference type="ARBA" id="ARBA00023118"/>
    </source>
</evidence>
<evidence type="ECO:0000313" key="10">
    <source>
        <dbReference type="EMBL" id="HGK53927.1"/>
    </source>
</evidence>
<evidence type="ECO:0000256" key="6">
    <source>
        <dbReference type="ARBA" id="ARBA00022801"/>
    </source>
</evidence>
<keyword evidence="5 9" id="KW-0255">Endonuclease</keyword>
<protein>
    <recommendedName>
        <fullName evidence="9">CRISPR-associated endoribonuclease Cas2</fullName>
        <ecNumber evidence="9">3.1.-.-</ecNumber>
    </recommendedName>
</protein>
<dbReference type="SUPFAM" id="SSF143430">
    <property type="entry name" value="TTP0101/SSO1404-like"/>
    <property type="match status" value="1"/>
</dbReference>
<keyword evidence="7 9" id="KW-0460">Magnesium</keyword>
<comment type="similarity">
    <text evidence="2 9">Belongs to the CRISPR-associated endoribonuclease Cas2 protein family.</text>
</comment>
<evidence type="ECO:0000256" key="1">
    <source>
        <dbReference type="ARBA" id="ARBA00001946"/>
    </source>
</evidence>
<evidence type="ECO:0000256" key="7">
    <source>
        <dbReference type="ARBA" id="ARBA00022842"/>
    </source>
</evidence>
<evidence type="ECO:0000256" key="5">
    <source>
        <dbReference type="ARBA" id="ARBA00022759"/>
    </source>
</evidence>
<dbReference type="CDD" id="cd09725">
    <property type="entry name" value="Cas2_I_II_III"/>
    <property type="match status" value="1"/>
</dbReference>
<comment type="cofactor">
    <cofactor evidence="1 9">
        <name>Mg(2+)</name>
        <dbReference type="ChEBI" id="CHEBI:18420"/>
    </cofactor>
</comment>
<reference evidence="10" key="1">
    <citation type="journal article" date="2020" name="mSystems">
        <title>Genome- and Community-Level Interaction Insights into Carbon Utilization and Element Cycling Functions of Hydrothermarchaeota in Hydrothermal Sediment.</title>
        <authorList>
            <person name="Zhou Z."/>
            <person name="Liu Y."/>
            <person name="Xu W."/>
            <person name="Pan J."/>
            <person name="Luo Z.H."/>
            <person name="Li M."/>
        </authorList>
    </citation>
    <scope>NUCLEOTIDE SEQUENCE [LARGE SCALE GENOMIC DNA]</scope>
    <source>
        <strain evidence="10">SpSt-695</strain>
    </source>
</reference>
<accession>A0A7V4E3F1</accession>
<keyword evidence="6 9" id="KW-0378">Hydrolase</keyword>
<keyword evidence="8 9" id="KW-0051">Antiviral defense</keyword>
<dbReference type="AlphaFoldDB" id="A0A7V4E3F1"/>
<dbReference type="InterPro" id="IPR021127">
    <property type="entry name" value="CRISPR_associated_Cas2"/>
</dbReference>
<dbReference type="HAMAP" id="MF_01471">
    <property type="entry name" value="Cas2"/>
    <property type="match status" value="1"/>
</dbReference>
<dbReference type="EC" id="3.1.-.-" evidence="9"/>
<dbReference type="Pfam" id="PF09827">
    <property type="entry name" value="CRISPR_Cas2"/>
    <property type="match status" value="1"/>
</dbReference>
<evidence type="ECO:0000256" key="4">
    <source>
        <dbReference type="ARBA" id="ARBA00022723"/>
    </source>
</evidence>
<comment type="caution">
    <text evidence="10">The sequence shown here is derived from an EMBL/GenBank/DDBJ whole genome shotgun (WGS) entry which is preliminary data.</text>
</comment>
<comment type="function">
    <text evidence="9">CRISPR (clustered regularly interspaced short palindromic repeat), is an adaptive immune system that provides protection against mobile genetic elements (viruses, transposable elements and conjugative plasmids). CRISPR clusters contain sequences complementary to antecedent mobile elements and target invading nucleic acids. CRISPR clusters are transcribed and processed into CRISPR RNA (crRNA). Functions as a ssRNA-specific endoribonuclease. Involved in the integration of spacer DNA into the CRISPR cassette.</text>
</comment>
<dbReference type="EMBL" id="DTDP01000123">
    <property type="protein sequence ID" value="HGK53927.1"/>
    <property type="molecule type" value="Genomic_DNA"/>
</dbReference>
<sequence length="94" mass="10786">MYIILVYDIDMTNEVEGQRRLNNIRKVCRKYLNHVQYSVFEGNLSEGKLAKLEKEVSLVIDQSSDSVIIYIIPDGVSVQRRILTKSSDPLSNII</sequence>